<keyword evidence="2" id="KW-1185">Reference proteome</keyword>
<comment type="caution">
    <text evidence="1">The sequence shown here is derived from an EMBL/GenBank/DDBJ whole genome shotgun (WGS) entry which is preliminary data.</text>
</comment>
<accession>A0A850RD15</accession>
<dbReference type="Proteomes" id="UP000592294">
    <property type="component" value="Unassembled WGS sequence"/>
</dbReference>
<evidence type="ECO:0000313" key="1">
    <source>
        <dbReference type="EMBL" id="NVZ10136.1"/>
    </source>
</evidence>
<evidence type="ECO:0000313" key="2">
    <source>
        <dbReference type="Proteomes" id="UP000592294"/>
    </source>
</evidence>
<gene>
    <name evidence="1" type="ORF">HW932_12780</name>
</gene>
<sequence length="68" mass="6891">MEIPSSTTGLATLATAMSQTKLEGAVDVAVLKKAIDIQKESVAQLLQNLPTPTAALPDGVGGQINTTA</sequence>
<protein>
    <submittedName>
        <fullName evidence="1">YjfB family protein</fullName>
    </submittedName>
</protein>
<dbReference type="InterPro" id="IPR025906">
    <property type="entry name" value="YjfB_motility"/>
</dbReference>
<organism evidence="1 2">
    <name type="scientific">Allochromatium humboldtianum</name>
    <dbReference type="NCBI Taxonomy" id="504901"/>
    <lineage>
        <taxon>Bacteria</taxon>
        <taxon>Pseudomonadati</taxon>
        <taxon>Pseudomonadota</taxon>
        <taxon>Gammaproteobacteria</taxon>
        <taxon>Chromatiales</taxon>
        <taxon>Chromatiaceae</taxon>
        <taxon>Allochromatium</taxon>
    </lineage>
</organism>
<dbReference type="EMBL" id="JABZEO010000008">
    <property type="protein sequence ID" value="NVZ10136.1"/>
    <property type="molecule type" value="Genomic_DNA"/>
</dbReference>
<name>A0A850RD15_9GAMM</name>
<proteinExistence type="predicted"/>
<dbReference type="RefSeq" id="WP_176976882.1">
    <property type="nucleotide sequence ID" value="NZ_JABZEO010000008.1"/>
</dbReference>
<dbReference type="AlphaFoldDB" id="A0A850RD15"/>
<dbReference type="Pfam" id="PF14070">
    <property type="entry name" value="YjfB_motility"/>
    <property type="match status" value="1"/>
</dbReference>
<reference evidence="1 2" key="1">
    <citation type="submission" date="2020-06" db="EMBL/GenBank/DDBJ databases">
        <title>Whole-genome sequence of Allochromatium humboldtianum DSM 21881, type strain.</title>
        <authorList>
            <person name="Kyndt J.A."/>
            <person name="Meyer T.E."/>
        </authorList>
    </citation>
    <scope>NUCLEOTIDE SEQUENCE [LARGE SCALE GENOMIC DNA]</scope>
    <source>
        <strain evidence="1 2">DSM 21881</strain>
    </source>
</reference>